<feature type="transmembrane region" description="Helical" evidence="8">
    <location>
        <begin position="23"/>
        <end position="45"/>
    </location>
</feature>
<dbReference type="PANTHER" id="PTHR43357">
    <property type="entry name" value="INNER MEMBRANE ABC TRANSPORTER PERMEASE PROTEIN YDCV"/>
    <property type="match status" value="1"/>
</dbReference>
<dbReference type="PANTHER" id="PTHR43357:SF3">
    <property type="entry name" value="FE(3+)-TRANSPORT SYSTEM PERMEASE PROTEIN FBPB 2"/>
    <property type="match status" value="1"/>
</dbReference>
<feature type="transmembrane region" description="Helical" evidence="8">
    <location>
        <begin position="395"/>
        <end position="416"/>
    </location>
</feature>
<evidence type="ECO:0000256" key="1">
    <source>
        <dbReference type="ARBA" id="ARBA00004429"/>
    </source>
</evidence>
<evidence type="ECO:0000313" key="11">
    <source>
        <dbReference type="Proteomes" id="UP001150259"/>
    </source>
</evidence>
<feature type="transmembrane region" description="Helical" evidence="8">
    <location>
        <begin position="231"/>
        <end position="250"/>
    </location>
</feature>
<feature type="transmembrane region" description="Helical" evidence="8">
    <location>
        <begin position="279"/>
        <end position="307"/>
    </location>
</feature>
<evidence type="ECO:0000256" key="4">
    <source>
        <dbReference type="ARBA" id="ARBA00022519"/>
    </source>
</evidence>
<feature type="domain" description="ABC transmembrane type-1" evidence="9">
    <location>
        <begin position="68"/>
        <end position="249"/>
    </location>
</feature>
<evidence type="ECO:0000256" key="6">
    <source>
        <dbReference type="ARBA" id="ARBA00022989"/>
    </source>
</evidence>
<reference evidence="10 11" key="1">
    <citation type="submission" date="2022-11" db="EMBL/GenBank/DDBJ databases">
        <title>Anaerobic phenanthrene biodegradation by a DNRA strain PheN6.</title>
        <authorList>
            <person name="Zhang Z."/>
        </authorList>
    </citation>
    <scope>NUCLEOTIDE SEQUENCE [LARGE SCALE GENOMIC DNA]</scope>
    <source>
        <strain evidence="10 11">PheN6</strain>
    </source>
</reference>
<evidence type="ECO:0000313" key="10">
    <source>
        <dbReference type="EMBL" id="MDC5695775.1"/>
    </source>
</evidence>
<feature type="transmembrane region" description="Helical" evidence="8">
    <location>
        <begin position="361"/>
        <end position="383"/>
    </location>
</feature>
<dbReference type="Gene3D" id="1.10.3720.10">
    <property type="entry name" value="MetI-like"/>
    <property type="match status" value="2"/>
</dbReference>
<dbReference type="CDD" id="cd06261">
    <property type="entry name" value="TM_PBP2"/>
    <property type="match status" value="2"/>
</dbReference>
<evidence type="ECO:0000256" key="8">
    <source>
        <dbReference type="RuleBase" id="RU363032"/>
    </source>
</evidence>
<dbReference type="InterPro" id="IPR000515">
    <property type="entry name" value="MetI-like"/>
</dbReference>
<feature type="transmembrane region" description="Helical" evidence="8">
    <location>
        <begin position="186"/>
        <end position="211"/>
    </location>
</feature>
<dbReference type="SUPFAM" id="SSF161098">
    <property type="entry name" value="MetI-like"/>
    <property type="match status" value="2"/>
</dbReference>
<feature type="transmembrane region" description="Helical" evidence="8">
    <location>
        <begin position="65"/>
        <end position="92"/>
    </location>
</feature>
<comment type="similarity">
    <text evidence="8">Belongs to the binding-protein-dependent transport system permease family.</text>
</comment>
<feature type="transmembrane region" description="Helical" evidence="8">
    <location>
        <begin position="327"/>
        <end position="349"/>
    </location>
</feature>
<evidence type="ECO:0000256" key="2">
    <source>
        <dbReference type="ARBA" id="ARBA00022448"/>
    </source>
</evidence>
<evidence type="ECO:0000256" key="3">
    <source>
        <dbReference type="ARBA" id="ARBA00022475"/>
    </source>
</evidence>
<dbReference type="Proteomes" id="UP001150259">
    <property type="component" value="Unassembled WGS sequence"/>
</dbReference>
<dbReference type="InterPro" id="IPR035906">
    <property type="entry name" value="MetI-like_sf"/>
</dbReference>
<gene>
    <name evidence="10" type="ORF">OO014_00785</name>
</gene>
<accession>A0ABT5GD11</accession>
<keyword evidence="4" id="KW-0997">Cell inner membrane</keyword>
<feature type="transmembrane region" description="Helical" evidence="8">
    <location>
        <begin position="437"/>
        <end position="462"/>
    </location>
</feature>
<feature type="transmembrane region" description="Helical" evidence="8">
    <location>
        <begin position="104"/>
        <end position="126"/>
    </location>
</feature>
<evidence type="ECO:0000256" key="5">
    <source>
        <dbReference type="ARBA" id="ARBA00022692"/>
    </source>
</evidence>
<comment type="caution">
    <text evidence="10">The sequence shown here is derived from an EMBL/GenBank/DDBJ whole genome shotgun (WGS) entry which is preliminary data.</text>
</comment>
<keyword evidence="6 8" id="KW-1133">Transmembrane helix</keyword>
<proteinExistence type="inferred from homology"/>
<evidence type="ECO:0000259" key="9">
    <source>
        <dbReference type="PROSITE" id="PS50928"/>
    </source>
</evidence>
<comment type="subcellular location">
    <subcellularLocation>
        <location evidence="1">Cell inner membrane</location>
        <topology evidence="1">Multi-pass membrane protein</topology>
    </subcellularLocation>
    <subcellularLocation>
        <location evidence="8">Cell membrane</location>
        <topology evidence="8">Multi-pass membrane protein</topology>
    </subcellularLocation>
</comment>
<sequence length="526" mass="55121">MAETAPGALSRLRGREDHGRPPWWLVLPALAGAALAVLPLGYLLVRTFEAGPDRVVEILNRPGTAALVGRSLGLAAVVTGLCLLIGITMAALVTRTAMPGRRVLAVLAPLPLAIPSYVAAFAWVAAVPWARGFIGATIVLTACTYPYVYLPVVAAMRSVDPAQEEVSRSLGRSAWRTFWTVTARQVWPAAASGGLLVALYTLSDFGAVSILQYDVFTRVIHTSYTATFDRTPAAVLSTLLVVITVVIAVGERWTRRPVEQTRVGGGVARRAELHRLGALGPLASGLVVAVLLVSLAFPVASLLYWFATGLSAGIDTERLLTSTGTTVLLAVLGAVATMALAVPIGVLVARHRSRASAVVETATWAGHALPGIVVALALVFFGVRVAQPIYQRTPLLLIAYAVLFLPAGLGAVRGAVAMSSPRIEEVARSLGSSPITVLRRVTIPLAAPGIAAGTALVMLTIMKELPATLLLRPTGANTLATSLWTETGVAAYAAAAPYALALVLLAVLPTLWLMRAQGRFTATEDL</sequence>
<keyword evidence="2 8" id="KW-0813">Transport</keyword>
<organism evidence="10 11">
    <name type="scientific">Intrasporangium calvum</name>
    <dbReference type="NCBI Taxonomy" id="53358"/>
    <lineage>
        <taxon>Bacteria</taxon>
        <taxon>Bacillati</taxon>
        <taxon>Actinomycetota</taxon>
        <taxon>Actinomycetes</taxon>
        <taxon>Micrococcales</taxon>
        <taxon>Intrasporangiaceae</taxon>
        <taxon>Intrasporangium</taxon>
    </lineage>
</organism>
<feature type="domain" description="ABC transmembrane type-1" evidence="9">
    <location>
        <begin position="323"/>
        <end position="513"/>
    </location>
</feature>
<keyword evidence="7 8" id="KW-0472">Membrane</keyword>
<dbReference type="EMBL" id="JAPFQL010000002">
    <property type="protein sequence ID" value="MDC5695775.1"/>
    <property type="molecule type" value="Genomic_DNA"/>
</dbReference>
<protein>
    <submittedName>
        <fullName evidence="10">Iron ABC transporter permease</fullName>
    </submittedName>
</protein>
<keyword evidence="5 8" id="KW-0812">Transmembrane</keyword>
<dbReference type="Pfam" id="PF00528">
    <property type="entry name" value="BPD_transp_1"/>
    <property type="match status" value="2"/>
</dbReference>
<dbReference type="RefSeq" id="WP_272460319.1">
    <property type="nucleotide sequence ID" value="NZ_JAPFQL010000002.1"/>
</dbReference>
<dbReference type="PROSITE" id="PS50928">
    <property type="entry name" value="ABC_TM1"/>
    <property type="match status" value="2"/>
</dbReference>
<feature type="transmembrane region" description="Helical" evidence="8">
    <location>
        <begin position="489"/>
        <end position="513"/>
    </location>
</feature>
<keyword evidence="11" id="KW-1185">Reference proteome</keyword>
<keyword evidence="3" id="KW-1003">Cell membrane</keyword>
<evidence type="ECO:0000256" key="7">
    <source>
        <dbReference type="ARBA" id="ARBA00023136"/>
    </source>
</evidence>
<name>A0ABT5GD11_9MICO</name>
<feature type="transmembrane region" description="Helical" evidence="8">
    <location>
        <begin position="132"/>
        <end position="150"/>
    </location>
</feature>